<reference evidence="5 6" key="1">
    <citation type="submission" date="2020-01" db="EMBL/GenBank/DDBJ databases">
        <authorList>
            <person name="Kim M."/>
        </authorList>
    </citation>
    <scope>NUCLEOTIDE SEQUENCE [LARGE SCALE GENOMIC DNA]</scope>
    <source>
        <strain evidence="5 6">BT10</strain>
    </source>
</reference>
<dbReference type="FunFam" id="3.20.20.70:FF:000059">
    <property type="entry name" value="N-ethylmaleimide reductase, FMN-linked"/>
    <property type="match status" value="1"/>
</dbReference>
<dbReference type="Gene3D" id="3.20.20.70">
    <property type="entry name" value="Aldolase class I"/>
    <property type="match status" value="1"/>
</dbReference>
<evidence type="ECO:0000313" key="5">
    <source>
        <dbReference type="EMBL" id="QHL88345.1"/>
    </source>
</evidence>
<proteinExistence type="inferred from homology"/>
<evidence type="ECO:0000256" key="1">
    <source>
        <dbReference type="ARBA" id="ARBA00001917"/>
    </source>
</evidence>
<dbReference type="Proteomes" id="UP000464214">
    <property type="component" value="Chromosome"/>
</dbReference>
<dbReference type="SUPFAM" id="SSF51395">
    <property type="entry name" value="FMN-linked oxidoreductases"/>
    <property type="match status" value="1"/>
</dbReference>
<accession>A0A6P1P101</accession>
<dbReference type="AlphaFoldDB" id="A0A6P1P101"/>
<dbReference type="InterPro" id="IPR013785">
    <property type="entry name" value="Aldolase_TIM"/>
</dbReference>
<keyword evidence="6" id="KW-1185">Reference proteome</keyword>
<dbReference type="Pfam" id="PF00724">
    <property type="entry name" value="Oxidored_FMN"/>
    <property type="match status" value="1"/>
</dbReference>
<keyword evidence="3" id="KW-0560">Oxidoreductase</keyword>
<dbReference type="InterPro" id="IPR045247">
    <property type="entry name" value="Oye-like"/>
</dbReference>
<dbReference type="GO" id="GO:0005829">
    <property type="term" value="C:cytosol"/>
    <property type="evidence" value="ECO:0007669"/>
    <property type="project" value="UniProtKB-ARBA"/>
</dbReference>
<organism evidence="5 6">
    <name type="scientific">Nibribacter ruber</name>
    <dbReference type="NCBI Taxonomy" id="2698458"/>
    <lineage>
        <taxon>Bacteria</taxon>
        <taxon>Pseudomonadati</taxon>
        <taxon>Bacteroidota</taxon>
        <taxon>Cytophagia</taxon>
        <taxon>Cytophagales</taxon>
        <taxon>Hymenobacteraceae</taxon>
        <taxon>Nibribacter</taxon>
    </lineage>
</organism>
<gene>
    <name evidence="5" type="ORF">GU926_13250</name>
</gene>
<dbReference type="InterPro" id="IPR001155">
    <property type="entry name" value="OxRdtase_FMN_N"/>
</dbReference>
<dbReference type="KEGG" id="nib:GU926_13250"/>
<sequence>MNNQPLLTPYKSNNLDLRNRVVMAPMTRSRATNSDNVATELTAKYYAQRASAGLIVSEGTPISAQAIGYINVPGIYTDAQVEGWKLVTEAVHAKGGKIFAQLWHVGRMSHPDFHNGELPVAPSAVNPNDKAYTPQGFKDTVTPRALETSEVKAIVQDFKNAAANAVKAGFDGVEIHASNGYLLHQFFNSQTNVRTDEYGGSVENRARILFEVLDAVKEVIDLSKVGVRLNPSMHAGFGITLTEDAPEQFEYIISKFNDYSLAYLHLTEAGAKARELPHAIKEVAKHFRGIYNGTLVTNGGYTQESGNKVIEAGHADLVAYGVPYIGNPDLVERFAQHAPLNQADPNTFYSPTGEKGYTDYPALVEQTVSK</sequence>
<comment type="cofactor">
    <cofactor evidence="1">
        <name>FMN</name>
        <dbReference type="ChEBI" id="CHEBI:58210"/>
    </cofactor>
</comment>
<dbReference type="RefSeq" id="WP_160692644.1">
    <property type="nucleotide sequence ID" value="NZ_CP047897.1"/>
</dbReference>
<dbReference type="GO" id="GO:0016628">
    <property type="term" value="F:oxidoreductase activity, acting on the CH-CH group of donors, NAD or NADP as acceptor"/>
    <property type="evidence" value="ECO:0007669"/>
    <property type="project" value="UniProtKB-ARBA"/>
</dbReference>
<protein>
    <submittedName>
        <fullName evidence="5">Alkene reductase</fullName>
    </submittedName>
</protein>
<dbReference type="GO" id="GO:0010181">
    <property type="term" value="F:FMN binding"/>
    <property type="evidence" value="ECO:0007669"/>
    <property type="project" value="InterPro"/>
</dbReference>
<dbReference type="EMBL" id="CP047897">
    <property type="protein sequence ID" value="QHL88345.1"/>
    <property type="molecule type" value="Genomic_DNA"/>
</dbReference>
<evidence type="ECO:0000256" key="3">
    <source>
        <dbReference type="ARBA" id="ARBA00023002"/>
    </source>
</evidence>
<name>A0A6P1P101_9BACT</name>
<evidence type="ECO:0000313" key="6">
    <source>
        <dbReference type="Proteomes" id="UP000464214"/>
    </source>
</evidence>
<dbReference type="PANTHER" id="PTHR22893">
    <property type="entry name" value="NADH OXIDOREDUCTASE-RELATED"/>
    <property type="match status" value="1"/>
</dbReference>
<dbReference type="CDD" id="cd02933">
    <property type="entry name" value="OYE_like_FMN"/>
    <property type="match status" value="1"/>
</dbReference>
<feature type="domain" description="NADH:flavin oxidoreductase/NADH oxidase N-terminal" evidence="4">
    <location>
        <begin position="6"/>
        <end position="341"/>
    </location>
</feature>
<evidence type="ECO:0000256" key="2">
    <source>
        <dbReference type="ARBA" id="ARBA00005979"/>
    </source>
</evidence>
<evidence type="ECO:0000259" key="4">
    <source>
        <dbReference type="Pfam" id="PF00724"/>
    </source>
</evidence>
<dbReference type="PANTHER" id="PTHR22893:SF91">
    <property type="entry name" value="NADPH DEHYDROGENASE 2-RELATED"/>
    <property type="match status" value="1"/>
</dbReference>
<comment type="similarity">
    <text evidence="2">Belongs to the NADH:flavin oxidoreductase/NADH oxidase family.</text>
</comment>